<dbReference type="InterPro" id="IPR036873">
    <property type="entry name" value="Rhodanese-like_dom_sf"/>
</dbReference>
<dbReference type="Pfam" id="PF00443">
    <property type="entry name" value="UCH"/>
    <property type="match status" value="1"/>
</dbReference>
<feature type="domain" description="Rhodanese" evidence="8">
    <location>
        <begin position="33"/>
        <end position="54"/>
    </location>
</feature>
<dbReference type="Gene3D" id="3.40.250.10">
    <property type="entry name" value="Rhodanese-like domain"/>
    <property type="match status" value="1"/>
</dbReference>
<keyword evidence="6" id="KW-0378">Hydrolase</keyword>
<dbReference type="STRING" id="133385.A0A2T9YG08"/>
<evidence type="ECO:0000256" key="3">
    <source>
        <dbReference type="ARBA" id="ARBA00012759"/>
    </source>
</evidence>
<dbReference type="GO" id="GO:0016579">
    <property type="term" value="P:protein deubiquitination"/>
    <property type="evidence" value="ECO:0007669"/>
    <property type="project" value="InterPro"/>
</dbReference>
<dbReference type="PANTHER" id="PTHR21646">
    <property type="entry name" value="UBIQUITIN CARBOXYL-TERMINAL HYDROLASE"/>
    <property type="match status" value="1"/>
</dbReference>
<evidence type="ECO:0000256" key="6">
    <source>
        <dbReference type="ARBA" id="ARBA00022801"/>
    </source>
</evidence>
<dbReference type="InterPro" id="IPR018200">
    <property type="entry name" value="USP_CS"/>
</dbReference>
<dbReference type="PROSITE" id="PS00972">
    <property type="entry name" value="USP_1"/>
    <property type="match status" value="1"/>
</dbReference>
<dbReference type="Gene3D" id="3.90.70.10">
    <property type="entry name" value="Cysteine proteinases"/>
    <property type="match status" value="1"/>
</dbReference>
<dbReference type="SUPFAM" id="SSF52821">
    <property type="entry name" value="Rhodanese/Cell cycle control phosphatase"/>
    <property type="match status" value="1"/>
</dbReference>
<reference evidence="10 11" key="1">
    <citation type="journal article" date="2018" name="MBio">
        <title>Comparative Genomics Reveals the Core Gene Toolbox for the Fungus-Insect Symbiosis.</title>
        <authorList>
            <person name="Wang Y."/>
            <person name="Stata M."/>
            <person name="Wang W."/>
            <person name="Stajich J.E."/>
            <person name="White M.M."/>
            <person name="Moncalvo J.M."/>
        </authorList>
    </citation>
    <scope>NUCLEOTIDE SEQUENCE [LARGE SCALE GENOMIC DNA]</scope>
    <source>
        <strain evidence="10 11">SWE-8-4</strain>
    </source>
</reference>
<dbReference type="PROSITE" id="PS50206">
    <property type="entry name" value="RHODANESE_3"/>
    <property type="match status" value="1"/>
</dbReference>
<comment type="catalytic activity">
    <reaction evidence="1">
        <text>Thiol-dependent hydrolysis of ester, thioester, amide, peptide and isopeptide bonds formed by the C-terminal Gly of ubiquitin (a 76-residue protein attached to proteins as an intracellular targeting signal).</text>
        <dbReference type="EC" id="3.4.19.12"/>
    </reaction>
</comment>
<dbReference type="EMBL" id="MBFR01000210">
    <property type="protein sequence ID" value="PVU91288.1"/>
    <property type="molecule type" value="Genomic_DNA"/>
</dbReference>
<dbReference type="InterPro" id="IPR001394">
    <property type="entry name" value="Peptidase_C19_UCH"/>
</dbReference>
<evidence type="ECO:0000256" key="4">
    <source>
        <dbReference type="ARBA" id="ARBA00022670"/>
    </source>
</evidence>
<keyword evidence="5" id="KW-0833">Ubl conjugation pathway</keyword>
<evidence type="ECO:0000256" key="5">
    <source>
        <dbReference type="ARBA" id="ARBA00022786"/>
    </source>
</evidence>
<comment type="caution">
    <text evidence="10">The sequence shown here is derived from an EMBL/GenBank/DDBJ whole genome shotgun (WGS) entry which is preliminary data.</text>
</comment>
<dbReference type="InterPro" id="IPR028889">
    <property type="entry name" value="USP"/>
</dbReference>
<gene>
    <name evidence="10" type="ORF">BB561_004489</name>
</gene>
<evidence type="ECO:0000259" key="9">
    <source>
        <dbReference type="PROSITE" id="PS50235"/>
    </source>
</evidence>
<dbReference type="SUPFAM" id="SSF54001">
    <property type="entry name" value="Cysteine proteinases"/>
    <property type="match status" value="1"/>
</dbReference>
<dbReference type="PROSITE" id="PS00973">
    <property type="entry name" value="USP_2"/>
    <property type="match status" value="1"/>
</dbReference>
<comment type="similarity">
    <text evidence="2">Belongs to the peptidase C19 family.</text>
</comment>
<dbReference type="InterPro" id="IPR001763">
    <property type="entry name" value="Rhodanese-like_dom"/>
</dbReference>
<dbReference type="CDD" id="cd02674">
    <property type="entry name" value="Peptidase_C19R"/>
    <property type="match status" value="1"/>
</dbReference>
<evidence type="ECO:0000313" key="10">
    <source>
        <dbReference type="EMBL" id="PVU91288.1"/>
    </source>
</evidence>
<dbReference type="Proteomes" id="UP000245383">
    <property type="component" value="Unassembled WGS sequence"/>
</dbReference>
<keyword evidence="7" id="KW-0788">Thiol protease</keyword>
<keyword evidence="4" id="KW-0645">Protease</keyword>
<protein>
    <recommendedName>
        <fullName evidence="3">ubiquitinyl hydrolase 1</fullName>
        <ecNumber evidence="3">3.4.19.12</ecNumber>
    </recommendedName>
</protein>
<dbReference type="InterPro" id="IPR050185">
    <property type="entry name" value="Ub_carboxyl-term_hydrolase"/>
</dbReference>
<evidence type="ECO:0000256" key="7">
    <source>
        <dbReference type="ARBA" id="ARBA00022807"/>
    </source>
</evidence>
<evidence type="ECO:0000313" key="11">
    <source>
        <dbReference type="Proteomes" id="UP000245383"/>
    </source>
</evidence>
<dbReference type="InterPro" id="IPR038765">
    <property type="entry name" value="Papain-like_cys_pep_sf"/>
</dbReference>
<name>A0A2T9YG08_9FUNG</name>
<keyword evidence="11" id="KW-1185">Reference proteome</keyword>
<organism evidence="10 11">
    <name type="scientific">Smittium simulii</name>
    <dbReference type="NCBI Taxonomy" id="133385"/>
    <lineage>
        <taxon>Eukaryota</taxon>
        <taxon>Fungi</taxon>
        <taxon>Fungi incertae sedis</taxon>
        <taxon>Zoopagomycota</taxon>
        <taxon>Kickxellomycotina</taxon>
        <taxon>Harpellomycetes</taxon>
        <taxon>Harpellales</taxon>
        <taxon>Legeriomycetaceae</taxon>
        <taxon>Smittium</taxon>
    </lineage>
</organism>
<feature type="domain" description="USP" evidence="9">
    <location>
        <begin position="577"/>
        <end position="1022"/>
    </location>
</feature>
<dbReference type="GO" id="GO:0006508">
    <property type="term" value="P:proteolysis"/>
    <property type="evidence" value="ECO:0007669"/>
    <property type="project" value="UniProtKB-KW"/>
</dbReference>
<dbReference type="AlphaFoldDB" id="A0A2T9YG08"/>
<dbReference type="EC" id="3.4.19.12" evidence="3"/>
<dbReference type="PROSITE" id="PS50235">
    <property type="entry name" value="USP_3"/>
    <property type="match status" value="1"/>
</dbReference>
<sequence length="1024" mass="115914">MSIISDNSTGDFFNNEISLQDFSKFFSQQDYGDSHNLIILDVRPSQAFSKCHIKFKSIININPEWITNSSVFNYLLYKLGTTSKDQQDLFLKIGSTKNIVYLDDRNYRKDHLTDITIYESKYQIMFSIFNKNNNLDFQNFNPISFKLFNGNVHYMVDNSNNSLLTGSDIEYYTFSPLKVITASNETNIINDSNSSGDATKNIPFNNLLSPSSPRKDAIKKRSGAIIPQNVANILAQTVKTSDSTDNISDGTHDIFQIYNNLDKVKTQNEYSKTNTHMDDLSQKPLLDNQVLHNKDNSSIYQNADVNLASTNINLNNEIENDINPPNSDLYFVIGRKSESIKNALKSDSLKDESRPVDRILRRKTIFDDFLLGFTNKKTSQANIDNPEIDHDLKEKKSSDVFLNQIDSLQSHNTTYTNSLDYNNSNLHHLVNKNPSLIVPPKPIELIQDQMNFNNNEVDLAKVQSSTPSLYSKPLPQKPFGSKLIPPKHDFVYRSSSSGPQSNMLEMNVNAPPTPPRFAKPEATYSKNRTMIKNGNLTIPNSELELIDPVSSFTSKNLLSHQKLSSIPQRSIANITLTGLKNFGNTCYINAVIQCLYGTLPLSRFFLTGLWKRDAGVNRKIMGFSVKKTGPKSFSLIPLNSESAKNLSFQQKLENLTAEFSNVIDQLASDQFTVLSPQVFLHSVKSCIPIFSDNNQHDAQEFASYLLSNIHECLNIADGRLTKQKSAKNLIEIDKEKQKLAEFEESKRFEAMPDFYQSELKWKEYTNLNQSVISSIFQGQLQSRLVCANCGHKSTTYSTFSELSVPIPLPGDRSDGNSSESINDKFKLSKTRIISKLNKKASIKNYHNNFSNLTVNLSECISKFVEPEILDINNEWFCSNCKRKSSASKTLKISKLPLVLMIHLKRFSYEGPFRDKIDAMVNYPVSNLDMSPFLAFSAPESNLKNLQSNNIKNFNNSTSVNPNSYHLYSVVNHMGSLTGGHYTASVYNGHRNEWNYFNDTRVLPISESEIVSPAAYLLFYVRSHS</sequence>
<evidence type="ECO:0000256" key="1">
    <source>
        <dbReference type="ARBA" id="ARBA00000707"/>
    </source>
</evidence>
<proteinExistence type="inferred from homology"/>
<evidence type="ECO:0000259" key="8">
    <source>
        <dbReference type="PROSITE" id="PS50206"/>
    </source>
</evidence>
<accession>A0A2T9YG08</accession>
<dbReference type="GO" id="GO:0004843">
    <property type="term" value="F:cysteine-type deubiquitinase activity"/>
    <property type="evidence" value="ECO:0007669"/>
    <property type="project" value="UniProtKB-EC"/>
</dbReference>
<dbReference type="OrthoDB" id="292964at2759"/>
<dbReference type="PANTHER" id="PTHR21646:SF95">
    <property type="entry name" value="UBIQUITIN CARBOXYL-TERMINAL HYDROLASE 4-RELATED"/>
    <property type="match status" value="1"/>
</dbReference>
<evidence type="ECO:0000256" key="2">
    <source>
        <dbReference type="ARBA" id="ARBA00009085"/>
    </source>
</evidence>